<feature type="domain" description="VOC" evidence="2">
    <location>
        <begin position="6"/>
        <end position="121"/>
    </location>
</feature>
<accession>A0ABZ3EWU0</accession>
<evidence type="ECO:0000256" key="1">
    <source>
        <dbReference type="ARBA" id="ARBA00022723"/>
    </source>
</evidence>
<dbReference type="Gene3D" id="3.10.180.10">
    <property type="entry name" value="2,3-Dihydroxybiphenyl 1,2-Dioxygenase, domain 1"/>
    <property type="match status" value="2"/>
</dbReference>
<feature type="domain" description="VOC" evidence="2">
    <location>
        <begin position="139"/>
        <end position="249"/>
    </location>
</feature>
<dbReference type="InterPro" id="IPR051785">
    <property type="entry name" value="MMCE/EMCE_epimerase"/>
</dbReference>
<keyword evidence="1" id="KW-0479">Metal-binding</keyword>
<organism evidence="3 4">
    <name type="scientific">Kineothrix sedimenti</name>
    <dbReference type="NCBI Taxonomy" id="3123317"/>
    <lineage>
        <taxon>Bacteria</taxon>
        <taxon>Bacillati</taxon>
        <taxon>Bacillota</taxon>
        <taxon>Clostridia</taxon>
        <taxon>Lachnospirales</taxon>
        <taxon>Lachnospiraceae</taxon>
        <taxon>Kineothrix</taxon>
    </lineage>
</organism>
<proteinExistence type="predicted"/>
<dbReference type="InterPro" id="IPR004360">
    <property type="entry name" value="Glyas_Fos-R_dOase_dom"/>
</dbReference>
<dbReference type="EMBL" id="CP146256">
    <property type="protein sequence ID" value="XAH73739.1"/>
    <property type="molecule type" value="Genomic_DNA"/>
</dbReference>
<reference evidence="3 4" key="1">
    <citation type="submission" date="2024-02" db="EMBL/GenBank/DDBJ databases">
        <title>Bacterial strain from lacustrine sediment.</title>
        <authorList>
            <person name="Petit C."/>
            <person name="Fadhlaoui K."/>
        </authorList>
    </citation>
    <scope>NUCLEOTIDE SEQUENCE [LARGE SCALE GENOMIC DNA]</scope>
    <source>
        <strain evidence="3 4">IPX-CK</strain>
    </source>
</reference>
<dbReference type="Pfam" id="PF00903">
    <property type="entry name" value="Glyoxalase"/>
    <property type="match status" value="2"/>
</dbReference>
<gene>
    <name evidence="3" type="ORF">V6984_19900</name>
</gene>
<evidence type="ECO:0000313" key="3">
    <source>
        <dbReference type="EMBL" id="XAH73739.1"/>
    </source>
</evidence>
<protein>
    <submittedName>
        <fullName evidence="3">VOC family protein</fullName>
    </submittedName>
</protein>
<dbReference type="Proteomes" id="UP001451571">
    <property type="component" value="Chromosome"/>
</dbReference>
<dbReference type="InterPro" id="IPR037523">
    <property type="entry name" value="VOC_core"/>
</dbReference>
<dbReference type="CDD" id="cd06587">
    <property type="entry name" value="VOC"/>
    <property type="match status" value="2"/>
</dbReference>
<evidence type="ECO:0000259" key="2">
    <source>
        <dbReference type="PROSITE" id="PS51819"/>
    </source>
</evidence>
<evidence type="ECO:0000313" key="4">
    <source>
        <dbReference type="Proteomes" id="UP001451571"/>
    </source>
</evidence>
<dbReference type="InterPro" id="IPR029068">
    <property type="entry name" value="Glyas_Bleomycin-R_OHBP_Dase"/>
</dbReference>
<dbReference type="SUPFAM" id="SSF54593">
    <property type="entry name" value="Glyoxalase/Bleomycin resistance protein/Dihydroxybiphenyl dioxygenase"/>
    <property type="match status" value="2"/>
</dbReference>
<dbReference type="PANTHER" id="PTHR43048">
    <property type="entry name" value="METHYLMALONYL-COA EPIMERASE"/>
    <property type="match status" value="1"/>
</dbReference>
<dbReference type="PANTHER" id="PTHR43048:SF6">
    <property type="entry name" value="BLR8189 PROTEIN"/>
    <property type="match status" value="1"/>
</dbReference>
<keyword evidence="4" id="KW-1185">Reference proteome</keyword>
<dbReference type="PROSITE" id="PS51819">
    <property type="entry name" value="VOC"/>
    <property type="match status" value="2"/>
</dbReference>
<sequence length="271" mass="30592">MDIIKGISHIGMVVPDVDAAVRFYCEGLGLTLKRRDNYNAIVITPDGVILEISPDGTDKGDYSGITHICLNTYDVDATFQRALSYGAVISRPENPEPYNYNSLRMAFVRTPSGEEIEFWYIEKNGLLREPVADGKYIKNFVHVALTVPDMKECIRFYEGLGAVLKEDWEWGCSLRLADMRELELFTGGYYSEKAYGYTHYSLLTDDVERAAAQVEALGGKKLEQPYDWSNLRICFCQGMGGEVLEFFQMYEDGRAADVFDKAPETLPDVFA</sequence>
<name>A0ABZ3EWU0_9FIRM</name>
<dbReference type="RefSeq" id="WP_342757342.1">
    <property type="nucleotide sequence ID" value="NZ_CP146256.1"/>
</dbReference>